<name>A0A6J6A6J9_9ZZZZ</name>
<accession>A0A6J6A6J9</accession>
<feature type="compositionally biased region" description="Low complexity" evidence="1">
    <location>
        <begin position="106"/>
        <end position="147"/>
    </location>
</feature>
<organism evidence="2">
    <name type="scientific">freshwater metagenome</name>
    <dbReference type="NCBI Taxonomy" id="449393"/>
    <lineage>
        <taxon>unclassified sequences</taxon>
        <taxon>metagenomes</taxon>
        <taxon>ecological metagenomes</taxon>
    </lineage>
</organism>
<reference evidence="2" key="1">
    <citation type="submission" date="2020-05" db="EMBL/GenBank/DDBJ databases">
        <authorList>
            <person name="Chiriac C."/>
            <person name="Salcher M."/>
            <person name="Ghai R."/>
            <person name="Kavagutti S V."/>
        </authorList>
    </citation>
    <scope>NUCLEOTIDE SEQUENCE</scope>
</reference>
<evidence type="ECO:0000256" key="1">
    <source>
        <dbReference type="SAM" id="MobiDB-lite"/>
    </source>
</evidence>
<feature type="compositionally biased region" description="Gly residues" evidence="1">
    <location>
        <begin position="148"/>
        <end position="163"/>
    </location>
</feature>
<proteinExistence type="predicted"/>
<gene>
    <name evidence="2" type="ORF">UFOPK3547_01652</name>
</gene>
<dbReference type="AlphaFoldDB" id="A0A6J6A6J9"/>
<dbReference type="PROSITE" id="PS51257">
    <property type="entry name" value="PROKAR_LIPOPROTEIN"/>
    <property type="match status" value="1"/>
</dbReference>
<protein>
    <submittedName>
        <fullName evidence="2">Unannotated protein</fullName>
    </submittedName>
</protein>
<evidence type="ECO:0000313" key="2">
    <source>
        <dbReference type="EMBL" id="CAB4347353.1"/>
    </source>
</evidence>
<sequence>MNFARIPMIAAAALCAALIGGCGGGADLIPSANSSALDQSLGQVADATAAGDCEAAGAALADAQREFDSLPSSVNSQLRSRLASGFERLATSVPVQCQETKPKPVTTPTTSTTTTPTTTTPTTTTTTTTPTTTTTTPTTTTTTTTPTDGGGVSPNSVGGGANR</sequence>
<dbReference type="EMBL" id="CAESAN010000196">
    <property type="protein sequence ID" value="CAB4347353.1"/>
    <property type="molecule type" value="Genomic_DNA"/>
</dbReference>
<feature type="region of interest" description="Disordered" evidence="1">
    <location>
        <begin position="93"/>
        <end position="163"/>
    </location>
</feature>